<dbReference type="InterPro" id="IPR014710">
    <property type="entry name" value="RmlC-like_jellyroll"/>
</dbReference>
<feature type="domain" description="HTH crp-type" evidence="5">
    <location>
        <begin position="149"/>
        <end position="224"/>
    </location>
</feature>
<dbReference type="InterPro" id="IPR018490">
    <property type="entry name" value="cNMP-bd_dom_sf"/>
</dbReference>
<dbReference type="RefSeq" id="WP_131125615.1">
    <property type="nucleotide sequence ID" value="NZ_SIXH01000407.1"/>
</dbReference>
<keyword evidence="2" id="KW-0238">DNA-binding</keyword>
<dbReference type="InterPro" id="IPR050397">
    <property type="entry name" value="Env_Response_Regulators"/>
</dbReference>
<proteinExistence type="predicted"/>
<dbReference type="InterPro" id="IPR036390">
    <property type="entry name" value="WH_DNA-bd_sf"/>
</dbReference>
<evidence type="ECO:0000256" key="3">
    <source>
        <dbReference type="ARBA" id="ARBA00023163"/>
    </source>
</evidence>
<dbReference type="SUPFAM" id="SSF46785">
    <property type="entry name" value="Winged helix' DNA-binding domain"/>
    <property type="match status" value="1"/>
</dbReference>
<dbReference type="Gene3D" id="1.10.10.10">
    <property type="entry name" value="Winged helix-like DNA-binding domain superfamily/Winged helix DNA-binding domain"/>
    <property type="match status" value="1"/>
</dbReference>
<dbReference type="SMART" id="SM00100">
    <property type="entry name" value="cNMP"/>
    <property type="match status" value="1"/>
</dbReference>
<evidence type="ECO:0000256" key="2">
    <source>
        <dbReference type="ARBA" id="ARBA00023125"/>
    </source>
</evidence>
<evidence type="ECO:0000259" key="4">
    <source>
        <dbReference type="PROSITE" id="PS50042"/>
    </source>
</evidence>
<dbReference type="GO" id="GO:0005829">
    <property type="term" value="C:cytosol"/>
    <property type="evidence" value="ECO:0007669"/>
    <property type="project" value="TreeGrafter"/>
</dbReference>
<name>A0A4Q9HMD4_STRKA</name>
<dbReference type="InterPro" id="IPR036388">
    <property type="entry name" value="WH-like_DNA-bd_sf"/>
</dbReference>
<accession>A0A4Q9HMD4</accession>
<dbReference type="CDD" id="cd00038">
    <property type="entry name" value="CAP_ED"/>
    <property type="match status" value="1"/>
</dbReference>
<dbReference type="PANTHER" id="PTHR24567:SF26">
    <property type="entry name" value="REGULATORY PROTEIN YEIL"/>
    <property type="match status" value="1"/>
</dbReference>
<dbReference type="Gene3D" id="2.60.120.10">
    <property type="entry name" value="Jelly Rolls"/>
    <property type="match status" value="1"/>
</dbReference>
<dbReference type="SUPFAM" id="SSF51206">
    <property type="entry name" value="cAMP-binding domain-like"/>
    <property type="match status" value="1"/>
</dbReference>
<dbReference type="InterPro" id="IPR012318">
    <property type="entry name" value="HTH_CRP"/>
</dbReference>
<dbReference type="PROSITE" id="PS50042">
    <property type="entry name" value="CNMP_BINDING_3"/>
    <property type="match status" value="1"/>
</dbReference>
<keyword evidence="7" id="KW-1185">Reference proteome</keyword>
<evidence type="ECO:0000313" key="6">
    <source>
        <dbReference type="EMBL" id="TBO55984.1"/>
    </source>
</evidence>
<feature type="domain" description="Cyclic nucleotide-binding" evidence="4">
    <location>
        <begin position="15"/>
        <end position="117"/>
    </location>
</feature>
<dbReference type="Pfam" id="PF00027">
    <property type="entry name" value="cNMP_binding"/>
    <property type="match status" value="1"/>
</dbReference>
<organism evidence="6 7">
    <name type="scientific">Streptomyces kasugaensis</name>
    <dbReference type="NCBI Taxonomy" id="1946"/>
    <lineage>
        <taxon>Bacteria</taxon>
        <taxon>Bacillati</taxon>
        <taxon>Actinomycetota</taxon>
        <taxon>Actinomycetes</taxon>
        <taxon>Kitasatosporales</taxon>
        <taxon>Streptomycetaceae</taxon>
        <taxon>Streptomyces</taxon>
    </lineage>
</organism>
<evidence type="ECO:0000313" key="7">
    <source>
        <dbReference type="Proteomes" id="UP000292452"/>
    </source>
</evidence>
<dbReference type="GO" id="GO:0003700">
    <property type="term" value="F:DNA-binding transcription factor activity"/>
    <property type="evidence" value="ECO:0007669"/>
    <property type="project" value="TreeGrafter"/>
</dbReference>
<dbReference type="Pfam" id="PF13545">
    <property type="entry name" value="HTH_Crp_2"/>
    <property type="match status" value="1"/>
</dbReference>
<protein>
    <submittedName>
        <fullName evidence="6">Crp/Fnr family transcriptional regulator</fullName>
    </submittedName>
</protein>
<dbReference type="AlphaFoldDB" id="A0A4Q9HMD4"/>
<evidence type="ECO:0000256" key="1">
    <source>
        <dbReference type="ARBA" id="ARBA00023015"/>
    </source>
</evidence>
<evidence type="ECO:0000259" key="5">
    <source>
        <dbReference type="PROSITE" id="PS51063"/>
    </source>
</evidence>
<dbReference type="InterPro" id="IPR000595">
    <property type="entry name" value="cNMP-bd_dom"/>
</dbReference>
<sequence length="231" mass="25181">MRQPFPVSELARIPLFSEIDTADLRLIAERVRTVTARKGEVLVEAGDLHRWFYFVRQGHVQLVVSAATAEQKVISLVSAGQTFGDALLFTGRPYPVSVIALSPVTLVAIPHEPVLRLAHHSPGFALLMAGGLAQRLHQLVSDVESYALHNGTQRVLAYLERLAGGGDDGPPLRYPVRVELPTDKGIIASRLSLKPETFSRVLRRLSDTGTLTVDGRRITLMRAPAAGQGLL</sequence>
<gene>
    <name evidence="6" type="ORF">EYS09_30320</name>
</gene>
<dbReference type="PANTHER" id="PTHR24567">
    <property type="entry name" value="CRP FAMILY TRANSCRIPTIONAL REGULATORY PROTEIN"/>
    <property type="match status" value="1"/>
</dbReference>
<dbReference type="EMBL" id="SIXH01000407">
    <property type="protein sequence ID" value="TBO55984.1"/>
    <property type="molecule type" value="Genomic_DNA"/>
</dbReference>
<reference evidence="6 7" key="1">
    <citation type="submission" date="2019-02" db="EMBL/GenBank/DDBJ databases">
        <title>Draft Genome Sequence of Streptomyces sp. AM-2504, identified by 16S rRNA comparative analysis as a Streptomyces Kasugaensis strain.</title>
        <authorList>
            <person name="Napolioni V."/>
            <person name="Giuliodori A.M."/>
            <person name="Spurio R."/>
            <person name="Fabbretti A."/>
        </authorList>
    </citation>
    <scope>NUCLEOTIDE SEQUENCE [LARGE SCALE GENOMIC DNA]</scope>
    <source>
        <strain evidence="6 7">AM-2504</strain>
    </source>
</reference>
<dbReference type="PROSITE" id="PS51063">
    <property type="entry name" value="HTH_CRP_2"/>
    <property type="match status" value="1"/>
</dbReference>
<dbReference type="Proteomes" id="UP000292452">
    <property type="component" value="Unassembled WGS sequence"/>
</dbReference>
<comment type="caution">
    <text evidence="6">The sequence shown here is derived from an EMBL/GenBank/DDBJ whole genome shotgun (WGS) entry which is preliminary data.</text>
</comment>
<dbReference type="GO" id="GO:0003677">
    <property type="term" value="F:DNA binding"/>
    <property type="evidence" value="ECO:0007669"/>
    <property type="project" value="UniProtKB-KW"/>
</dbReference>
<keyword evidence="1" id="KW-0805">Transcription regulation</keyword>
<keyword evidence="3" id="KW-0804">Transcription</keyword>